<dbReference type="Proteomes" id="UP001320702">
    <property type="component" value="Unassembled WGS sequence"/>
</dbReference>
<dbReference type="CDD" id="cd09323">
    <property type="entry name" value="TDT_SLAC1_like"/>
    <property type="match status" value="1"/>
</dbReference>
<accession>A0ABT2K502</accession>
<evidence type="ECO:0000313" key="7">
    <source>
        <dbReference type="Proteomes" id="UP001320702"/>
    </source>
</evidence>
<evidence type="ECO:0000256" key="2">
    <source>
        <dbReference type="ARBA" id="ARBA00022692"/>
    </source>
</evidence>
<evidence type="ECO:0000313" key="6">
    <source>
        <dbReference type="EMBL" id="MCT4331613.1"/>
    </source>
</evidence>
<feature type="transmembrane region" description="Helical" evidence="5">
    <location>
        <begin position="21"/>
        <end position="41"/>
    </location>
</feature>
<gene>
    <name evidence="6" type="ORF">MU516_01875</name>
</gene>
<sequence length="324" mass="34418">MVASIPGQAAAPDDWLAHFPITFFATTMGLGGLALGLRAGFGVQSAMFLTALGLTALVFVGVSILYLAKLVLRPASVAAEWQHPVRLAFFPTMTISLLILATAALPVLPLLSQAMWVVGMLGQGVLTLAVISGWIGARSFQHGHISPAWFIPAVGNVIVPVAGAQLGWTETSWLFFSAGMIFWIVLLTLVFNRLIFHDPLPGRLQPTLVILIAPPALAYIAWVRLTGGGDAFAQILLSLGYVFAALVATQLPRILRLPFALSFWALSFPVAALSVASLLHAETVSSDMHRDIGMALLGVLVAIIAALLWRTARAIAAGEVCRPD</sequence>
<evidence type="ECO:0000256" key="3">
    <source>
        <dbReference type="ARBA" id="ARBA00022989"/>
    </source>
</evidence>
<feature type="transmembrane region" description="Helical" evidence="5">
    <location>
        <begin position="47"/>
        <end position="67"/>
    </location>
</feature>
<dbReference type="InterPro" id="IPR052951">
    <property type="entry name" value="Tellurite_res_ion_channel"/>
</dbReference>
<dbReference type="InterPro" id="IPR004695">
    <property type="entry name" value="SLAC1/Mae1/Ssu1/TehA"/>
</dbReference>
<feature type="transmembrane region" description="Helical" evidence="5">
    <location>
        <begin position="261"/>
        <end position="280"/>
    </location>
</feature>
<dbReference type="Pfam" id="PF03595">
    <property type="entry name" value="SLAC1"/>
    <property type="match status" value="1"/>
</dbReference>
<keyword evidence="3 5" id="KW-1133">Transmembrane helix</keyword>
<protein>
    <submittedName>
        <fullName evidence="6">SLAC1 anion channel family protein</fullName>
    </submittedName>
</protein>
<feature type="transmembrane region" description="Helical" evidence="5">
    <location>
        <begin position="208"/>
        <end position="225"/>
    </location>
</feature>
<evidence type="ECO:0000256" key="1">
    <source>
        <dbReference type="ARBA" id="ARBA00004141"/>
    </source>
</evidence>
<feature type="transmembrane region" description="Helical" evidence="5">
    <location>
        <begin position="114"/>
        <end position="137"/>
    </location>
</feature>
<dbReference type="PANTHER" id="PTHR37955">
    <property type="entry name" value="TELLURITE RESISTANCE PROTEIN TEHA"/>
    <property type="match status" value="1"/>
</dbReference>
<feature type="transmembrane region" description="Helical" evidence="5">
    <location>
        <begin position="87"/>
        <end position="108"/>
    </location>
</feature>
<keyword evidence="7" id="KW-1185">Reference proteome</keyword>
<keyword evidence="4 5" id="KW-0472">Membrane</keyword>
<proteinExistence type="predicted"/>
<dbReference type="PANTHER" id="PTHR37955:SF1">
    <property type="entry name" value="DEP DOMAIN-CONTAINING PROTEIN"/>
    <property type="match status" value="1"/>
</dbReference>
<dbReference type="RefSeq" id="WP_260275499.1">
    <property type="nucleotide sequence ID" value="NZ_JANAVZ010000001.1"/>
</dbReference>
<reference evidence="6 7" key="1">
    <citation type="submission" date="2022-04" db="EMBL/GenBank/DDBJ databases">
        <title>Paracoccus sp. YLB-12 draft genome sequence.</title>
        <authorList>
            <person name="Yu L."/>
        </authorList>
    </citation>
    <scope>NUCLEOTIDE SEQUENCE [LARGE SCALE GENOMIC DNA]</scope>
    <source>
        <strain evidence="6 7">YLB-12</strain>
    </source>
</reference>
<feature type="transmembrane region" description="Helical" evidence="5">
    <location>
        <begin position="231"/>
        <end position="249"/>
    </location>
</feature>
<evidence type="ECO:0000256" key="4">
    <source>
        <dbReference type="ARBA" id="ARBA00023136"/>
    </source>
</evidence>
<dbReference type="Gene3D" id="1.50.10.150">
    <property type="entry name" value="Voltage-dependent anion channel"/>
    <property type="match status" value="1"/>
</dbReference>
<comment type="caution">
    <text evidence="6">The sequence shown here is derived from an EMBL/GenBank/DDBJ whole genome shotgun (WGS) entry which is preliminary data.</text>
</comment>
<dbReference type="InterPro" id="IPR038665">
    <property type="entry name" value="Voltage-dep_anion_channel_sf"/>
</dbReference>
<feature type="transmembrane region" description="Helical" evidence="5">
    <location>
        <begin position="174"/>
        <end position="196"/>
    </location>
</feature>
<dbReference type="EMBL" id="JANAVZ010000001">
    <property type="protein sequence ID" value="MCT4331613.1"/>
    <property type="molecule type" value="Genomic_DNA"/>
</dbReference>
<feature type="transmembrane region" description="Helical" evidence="5">
    <location>
        <begin position="292"/>
        <end position="309"/>
    </location>
</feature>
<comment type="subcellular location">
    <subcellularLocation>
        <location evidence="1">Membrane</location>
        <topology evidence="1">Multi-pass membrane protein</topology>
    </subcellularLocation>
</comment>
<keyword evidence="2 5" id="KW-0812">Transmembrane</keyword>
<evidence type="ECO:0000256" key="5">
    <source>
        <dbReference type="SAM" id="Phobius"/>
    </source>
</evidence>
<organism evidence="6 7">
    <name type="scientific">Paracoccus maritimus</name>
    <dbReference type="NCBI Taxonomy" id="2933292"/>
    <lineage>
        <taxon>Bacteria</taxon>
        <taxon>Pseudomonadati</taxon>
        <taxon>Pseudomonadota</taxon>
        <taxon>Alphaproteobacteria</taxon>
        <taxon>Rhodobacterales</taxon>
        <taxon>Paracoccaceae</taxon>
        <taxon>Paracoccus</taxon>
    </lineage>
</organism>
<name>A0ABT2K502_9RHOB</name>